<name>A0AA38WVY4_9ASTR</name>
<organism evidence="1 2">
    <name type="scientific">Centaurea solstitialis</name>
    <name type="common">yellow star-thistle</name>
    <dbReference type="NCBI Taxonomy" id="347529"/>
    <lineage>
        <taxon>Eukaryota</taxon>
        <taxon>Viridiplantae</taxon>
        <taxon>Streptophyta</taxon>
        <taxon>Embryophyta</taxon>
        <taxon>Tracheophyta</taxon>
        <taxon>Spermatophyta</taxon>
        <taxon>Magnoliopsida</taxon>
        <taxon>eudicotyledons</taxon>
        <taxon>Gunneridae</taxon>
        <taxon>Pentapetalae</taxon>
        <taxon>asterids</taxon>
        <taxon>campanulids</taxon>
        <taxon>Asterales</taxon>
        <taxon>Asteraceae</taxon>
        <taxon>Carduoideae</taxon>
        <taxon>Cardueae</taxon>
        <taxon>Centaureinae</taxon>
        <taxon>Centaurea</taxon>
    </lineage>
</organism>
<evidence type="ECO:0000313" key="2">
    <source>
        <dbReference type="Proteomes" id="UP001172457"/>
    </source>
</evidence>
<protein>
    <submittedName>
        <fullName evidence="1">Uncharacterized protein</fullName>
    </submittedName>
</protein>
<keyword evidence="2" id="KW-1185">Reference proteome</keyword>
<accession>A0AA38WVY4</accession>
<comment type="caution">
    <text evidence="1">The sequence shown here is derived from an EMBL/GenBank/DDBJ whole genome shotgun (WGS) entry which is preliminary data.</text>
</comment>
<proteinExistence type="predicted"/>
<dbReference type="AlphaFoldDB" id="A0AA38WVY4"/>
<sequence length="224" mass="25821">MNLMNVSGANNPANTFTKYVTLDKLKFCMTSNCEYQSYNHDNRKKRSNRSHTATWFNDASTLYFSPSKNHLQWWNNAFTKPNQTSAVSPVYSVEFGKGKNVRRSSSTPNGRETAPVDIFVFEPSQGLPARDLFIFRFVKTGTISFDCGVFKSMRHKRHEWFWTASPRGFHEIFIMNGRFSRFSNEPTACKQLYASYLAQKGNEQGLRQNIGPMHQHSYPVTETI</sequence>
<dbReference type="Proteomes" id="UP001172457">
    <property type="component" value="Chromosome 1"/>
</dbReference>
<evidence type="ECO:0000313" key="1">
    <source>
        <dbReference type="EMBL" id="KAJ9568566.1"/>
    </source>
</evidence>
<dbReference type="EMBL" id="JARYMX010000001">
    <property type="protein sequence ID" value="KAJ9568566.1"/>
    <property type="molecule type" value="Genomic_DNA"/>
</dbReference>
<gene>
    <name evidence="1" type="ORF">OSB04_004532</name>
</gene>
<reference evidence="1" key="1">
    <citation type="submission" date="2023-03" db="EMBL/GenBank/DDBJ databases">
        <title>Chromosome-scale reference genome and RAD-based genetic map of yellow starthistle (Centaurea solstitialis) reveal putative structural variation and QTLs associated with invader traits.</title>
        <authorList>
            <person name="Reatini B."/>
            <person name="Cang F.A."/>
            <person name="Jiang Q."/>
            <person name="Mckibben M.T.W."/>
            <person name="Barker M.S."/>
            <person name="Rieseberg L.H."/>
            <person name="Dlugosch K.M."/>
        </authorList>
    </citation>
    <scope>NUCLEOTIDE SEQUENCE</scope>
    <source>
        <strain evidence="1">CAN-66</strain>
        <tissue evidence="1">Leaf</tissue>
    </source>
</reference>